<dbReference type="InParanoid" id="A0A061EVV3"/>
<accession>A0A061EVV3</accession>
<dbReference type="AlphaFoldDB" id="A0A061EVV3"/>
<reference evidence="1 2" key="1">
    <citation type="journal article" date="2013" name="Genome Biol.">
        <title>The genome sequence of the most widely cultivated cacao type and its use to identify candidate genes regulating pod color.</title>
        <authorList>
            <person name="Motamayor J.C."/>
            <person name="Mockaitis K."/>
            <person name="Schmutz J."/>
            <person name="Haiminen N."/>
            <person name="Iii D.L."/>
            <person name="Cornejo O."/>
            <person name="Findley S.D."/>
            <person name="Zheng P."/>
            <person name="Utro F."/>
            <person name="Royaert S."/>
            <person name="Saski C."/>
            <person name="Jenkins J."/>
            <person name="Podicheti R."/>
            <person name="Zhao M."/>
            <person name="Scheffler B.E."/>
            <person name="Stack J.C."/>
            <person name="Feltus F.A."/>
            <person name="Mustiga G.M."/>
            <person name="Amores F."/>
            <person name="Phillips W."/>
            <person name="Marelli J.P."/>
            <person name="May G.D."/>
            <person name="Shapiro H."/>
            <person name="Ma J."/>
            <person name="Bustamante C.D."/>
            <person name="Schnell R.J."/>
            <person name="Main D."/>
            <person name="Gilbert D."/>
            <person name="Parida L."/>
            <person name="Kuhn D.N."/>
        </authorList>
    </citation>
    <scope>NUCLEOTIDE SEQUENCE [LARGE SCALE GENOMIC DNA]</scope>
    <source>
        <strain evidence="2">cv. Matina 1-6</strain>
    </source>
</reference>
<dbReference type="EMBL" id="CM001883">
    <property type="protein sequence ID" value="EOY09180.1"/>
    <property type="molecule type" value="Genomic_DNA"/>
</dbReference>
<gene>
    <name evidence="1" type="ORF">TCM_024577</name>
</gene>
<protein>
    <submittedName>
        <fullName evidence="1">Uncharacterized protein</fullName>
    </submittedName>
</protein>
<evidence type="ECO:0000313" key="1">
    <source>
        <dbReference type="EMBL" id="EOY09180.1"/>
    </source>
</evidence>
<dbReference type="HOGENOM" id="CLU_1848701_0_0_1"/>
<organism evidence="1 2">
    <name type="scientific">Theobroma cacao</name>
    <name type="common">Cacao</name>
    <name type="synonym">Cocoa</name>
    <dbReference type="NCBI Taxonomy" id="3641"/>
    <lineage>
        <taxon>Eukaryota</taxon>
        <taxon>Viridiplantae</taxon>
        <taxon>Streptophyta</taxon>
        <taxon>Embryophyta</taxon>
        <taxon>Tracheophyta</taxon>
        <taxon>Spermatophyta</taxon>
        <taxon>Magnoliopsida</taxon>
        <taxon>eudicotyledons</taxon>
        <taxon>Gunneridae</taxon>
        <taxon>Pentapetalae</taxon>
        <taxon>rosids</taxon>
        <taxon>malvids</taxon>
        <taxon>Malvales</taxon>
        <taxon>Malvaceae</taxon>
        <taxon>Byttnerioideae</taxon>
        <taxon>Theobroma</taxon>
    </lineage>
</organism>
<name>A0A061EVV3_THECC</name>
<dbReference type="Gramene" id="EOY09180">
    <property type="protein sequence ID" value="EOY09180"/>
    <property type="gene ID" value="TCM_024577"/>
</dbReference>
<dbReference type="Proteomes" id="UP000026915">
    <property type="component" value="Chromosome 5"/>
</dbReference>
<keyword evidence="2" id="KW-1185">Reference proteome</keyword>
<proteinExistence type="predicted"/>
<sequence length="139" mass="15245">MPLKAFRISCIFGIRVNFPTMKYLKGYARAFISSSKKDTIGRSLYQNGSRFAGIIGGLSPAATLKNDFFCVRKKTNGWFGKSMFFKPPLTNDCKSLVCVALCVVPHYMGKGKPLYWDGMGRSDGLPVAILSVLGSKGKC</sequence>
<evidence type="ECO:0000313" key="2">
    <source>
        <dbReference type="Proteomes" id="UP000026915"/>
    </source>
</evidence>